<feature type="compositionally biased region" description="Low complexity" evidence="1">
    <location>
        <begin position="331"/>
        <end position="347"/>
    </location>
</feature>
<dbReference type="EMBL" id="ML978125">
    <property type="protein sequence ID" value="KAF2099969.1"/>
    <property type="molecule type" value="Genomic_DNA"/>
</dbReference>
<evidence type="ECO:0000313" key="2">
    <source>
        <dbReference type="EMBL" id="KAF2099969.1"/>
    </source>
</evidence>
<feature type="compositionally biased region" description="Polar residues" evidence="1">
    <location>
        <begin position="239"/>
        <end position="256"/>
    </location>
</feature>
<feature type="compositionally biased region" description="Polar residues" evidence="1">
    <location>
        <begin position="436"/>
        <end position="455"/>
    </location>
</feature>
<sequence>MSSGNPFRRALKQDEFTPLGDVDATPSASSQLTAQFQQPGLVIQSSIRGSSPLGKTKKHVRIRSPEPTSPISPHYFSEHRPILLPPPPPHSPPPQQDITPDSAEDTPTDPFASSAAGEDLSSGDDEVVQNTMQNAHIGEHASGSSGLPFNPFQKTLATMEPDASPVAAAEKDKIARIDGTMGKASMDVDSFTKMLMTGKAGQGKQSQPLNSLVKIHNHGPAVDSNSSTDTSSLSRQSLFDTLQGPQLESPRTSYELSVSDDDEETSLMGEGRKVEKEKEKKKPLPPKPRHGKLVTPRAPQTVSFSDFTSSAPAQSIPSSTLQRSPTDLNKPLPSLPESSSPEPSDSSIVGEKTPTMPATDPMVPEVEQPALPPPQKKTPPAVPLARRQSQLRTTTQSRHRSNSAQESSHQANVTENQTQTQKMPPPPPPTRRHAASLSNSTNPSTTDLPSTTDGSHSPAGRIPSGGSLAQALSGAQNLAGSRHSSSTSLTTPPPPPPPRRRASSGRGSLDMPRPSSLELARGSFDSGRRSSAASSLTSPRKESGSYKFSEGDLAEEPEDMNKSDGAIKAAAAPQANILADMEAFQREIDALRQASEGPGSSR</sequence>
<feature type="region of interest" description="Disordered" evidence="1">
    <location>
        <begin position="197"/>
        <end position="562"/>
    </location>
</feature>
<dbReference type="Proteomes" id="UP000799772">
    <property type="component" value="Unassembled WGS sequence"/>
</dbReference>
<proteinExistence type="predicted"/>
<gene>
    <name evidence="2" type="ORF">NA57DRAFT_75471</name>
</gene>
<organism evidence="2 3">
    <name type="scientific">Rhizodiscina lignyota</name>
    <dbReference type="NCBI Taxonomy" id="1504668"/>
    <lineage>
        <taxon>Eukaryota</taxon>
        <taxon>Fungi</taxon>
        <taxon>Dikarya</taxon>
        <taxon>Ascomycota</taxon>
        <taxon>Pezizomycotina</taxon>
        <taxon>Dothideomycetes</taxon>
        <taxon>Pleosporomycetidae</taxon>
        <taxon>Aulographales</taxon>
        <taxon>Rhizodiscinaceae</taxon>
        <taxon>Rhizodiscina</taxon>
    </lineage>
</organism>
<comment type="caution">
    <text evidence="2">The sequence shown here is derived from an EMBL/GenBank/DDBJ whole genome shotgun (WGS) entry which is preliminary data.</text>
</comment>
<keyword evidence="3" id="KW-1185">Reference proteome</keyword>
<name>A0A9P4MBR1_9PEZI</name>
<dbReference type="OrthoDB" id="428854at2759"/>
<dbReference type="AlphaFoldDB" id="A0A9P4MBR1"/>
<reference evidence="2" key="1">
    <citation type="journal article" date="2020" name="Stud. Mycol.">
        <title>101 Dothideomycetes genomes: a test case for predicting lifestyles and emergence of pathogens.</title>
        <authorList>
            <person name="Haridas S."/>
            <person name="Albert R."/>
            <person name="Binder M."/>
            <person name="Bloem J."/>
            <person name="Labutti K."/>
            <person name="Salamov A."/>
            <person name="Andreopoulos B."/>
            <person name="Baker S."/>
            <person name="Barry K."/>
            <person name="Bills G."/>
            <person name="Bluhm B."/>
            <person name="Cannon C."/>
            <person name="Castanera R."/>
            <person name="Culley D."/>
            <person name="Daum C."/>
            <person name="Ezra D."/>
            <person name="Gonzalez J."/>
            <person name="Henrissat B."/>
            <person name="Kuo A."/>
            <person name="Liang C."/>
            <person name="Lipzen A."/>
            <person name="Lutzoni F."/>
            <person name="Magnuson J."/>
            <person name="Mondo S."/>
            <person name="Nolan M."/>
            <person name="Ohm R."/>
            <person name="Pangilinan J."/>
            <person name="Park H.-J."/>
            <person name="Ramirez L."/>
            <person name="Alfaro M."/>
            <person name="Sun H."/>
            <person name="Tritt A."/>
            <person name="Yoshinaga Y."/>
            <person name="Zwiers L.-H."/>
            <person name="Turgeon B."/>
            <person name="Goodwin S."/>
            <person name="Spatafora J."/>
            <person name="Crous P."/>
            <person name="Grigoriev I."/>
        </authorList>
    </citation>
    <scope>NUCLEOTIDE SEQUENCE</scope>
    <source>
        <strain evidence="2">CBS 133067</strain>
    </source>
</reference>
<feature type="compositionally biased region" description="Polar residues" evidence="1">
    <location>
        <begin position="387"/>
        <end position="422"/>
    </location>
</feature>
<evidence type="ECO:0000256" key="1">
    <source>
        <dbReference type="SAM" id="MobiDB-lite"/>
    </source>
</evidence>
<feature type="region of interest" description="Disordered" evidence="1">
    <location>
        <begin position="1"/>
        <end position="130"/>
    </location>
</feature>
<feature type="compositionally biased region" description="Basic residues" evidence="1">
    <location>
        <begin position="283"/>
        <end position="292"/>
    </location>
</feature>
<feature type="compositionally biased region" description="Pro residues" evidence="1">
    <location>
        <begin position="83"/>
        <end position="95"/>
    </location>
</feature>
<feature type="compositionally biased region" description="Polar residues" evidence="1">
    <location>
        <begin position="529"/>
        <end position="538"/>
    </location>
</feature>
<feature type="compositionally biased region" description="Pro residues" evidence="1">
    <location>
        <begin position="370"/>
        <end position="382"/>
    </location>
</feature>
<feature type="compositionally biased region" description="Low complexity" evidence="1">
    <location>
        <begin position="223"/>
        <end position="238"/>
    </location>
</feature>
<feature type="compositionally biased region" description="Polar residues" evidence="1">
    <location>
        <begin position="26"/>
        <end position="49"/>
    </location>
</feature>
<feature type="compositionally biased region" description="Polar residues" evidence="1">
    <location>
        <begin position="298"/>
        <end position="327"/>
    </location>
</feature>
<protein>
    <submittedName>
        <fullName evidence="2">Uncharacterized protein</fullName>
    </submittedName>
</protein>
<evidence type="ECO:0000313" key="3">
    <source>
        <dbReference type="Proteomes" id="UP000799772"/>
    </source>
</evidence>
<accession>A0A9P4MBR1</accession>
<feature type="compositionally biased region" description="Basic and acidic residues" evidence="1">
    <location>
        <begin position="270"/>
        <end position="282"/>
    </location>
</feature>
<feature type="compositionally biased region" description="Low complexity" evidence="1">
    <location>
        <begin position="478"/>
        <end position="490"/>
    </location>
</feature>